<gene>
    <name evidence="1" type="ORF">HMPREF0072_0555</name>
</gene>
<evidence type="ECO:0000313" key="2">
    <source>
        <dbReference type="Proteomes" id="UP000005984"/>
    </source>
</evidence>
<reference evidence="1 2" key="1">
    <citation type="submission" date="2008-10" db="EMBL/GenBank/DDBJ databases">
        <authorList>
            <person name="Qin X."/>
            <person name="Bachman B."/>
            <person name="Battles P."/>
            <person name="Bell A."/>
            <person name="Bess C."/>
            <person name="Bickham C."/>
            <person name="Chaboub L."/>
            <person name="Chen D."/>
            <person name="Coyle M."/>
            <person name="Deiros D.R."/>
            <person name="Dinh H."/>
            <person name="Forbes L."/>
            <person name="Fowler G."/>
            <person name="Francisco L."/>
            <person name="Fu Q."/>
            <person name="Gubbala S."/>
            <person name="Hale W."/>
            <person name="Han Y."/>
            <person name="Hemphill L."/>
            <person name="Highlander S.K."/>
            <person name="Hirani K."/>
            <person name="Hogues M."/>
            <person name="Jackson L."/>
            <person name="Jakkamsetti A."/>
            <person name="Javaid M."/>
            <person name="Jiang H."/>
            <person name="Korchina V."/>
            <person name="Kovar C."/>
            <person name="Lara F."/>
            <person name="Lee S."/>
            <person name="Mata R."/>
            <person name="Mathew T."/>
            <person name="Moen C."/>
            <person name="Morales K."/>
            <person name="Munidasa M."/>
            <person name="Nazareth L."/>
            <person name="Ngo R."/>
            <person name="Nguyen L."/>
            <person name="Okwuonu G."/>
            <person name="Ongeri F."/>
            <person name="Patil S."/>
            <person name="Petrosino J."/>
            <person name="Pham C."/>
            <person name="Pham P."/>
            <person name="Pu L.-L."/>
            <person name="Puazo M."/>
            <person name="Raj R."/>
            <person name="Reid J."/>
            <person name="Rouhana J."/>
            <person name="Saada N."/>
            <person name="Shang Y."/>
            <person name="Simmons D."/>
            <person name="Thornton R."/>
            <person name="Warren J."/>
            <person name="Weissenberger G."/>
            <person name="Zhang J."/>
            <person name="Zhang L."/>
            <person name="Zhou C."/>
            <person name="Zhu D."/>
            <person name="Muzny D."/>
            <person name="Worley K."/>
            <person name="Gibbs R."/>
        </authorList>
    </citation>
    <scope>NUCLEOTIDE SEQUENCE [LARGE SCALE GENOMIC DNA]</scope>
    <source>
        <strain evidence="1 2">ATCC 51172</strain>
    </source>
</reference>
<dbReference type="Proteomes" id="UP000005984">
    <property type="component" value="Unassembled WGS sequence"/>
</dbReference>
<name>C2BDY5_9FIRM</name>
<accession>C2BDY5</accession>
<protein>
    <submittedName>
        <fullName evidence="1">Uncharacterized protein</fullName>
    </submittedName>
</protein>
<dbReference type="EMBL" id="ABYO01000039">
    <property type="protein sequence ID" value="EEI86881.1"/>
    <property type="molecule type" value="Genomic_DNA"/>
</dbReference>
<comment type="caution">
    <text evidence="1">The sequence shown here is derived from an EMBL/GenBank/DDBJ whole genome shotgun (WGS) entry which is preliminary data.</text>
</comment>
<feature type="non-terminal residue" evidence="1">
    <location>
        <position position="1"/>
    </location>
</feature>
<keyword evidence="2" id="KW-1185">Reference proteome</keyword>
<dbReference type="HOGENOM" id="CLU_2818186_0_0_9"/>
<feature type="non-terminal residue" evidence="1">
    <location>
        <position position="67"/>
    </location>
</feature>
<organism evidence="1 2">
    <name type="scientific">Anaerococcus lactolyticus ATCC 51172</name>
    <dbReference type="NCBI Taxonomy" id="525254"/>
    <lineage>
        <taxon>Bacteria</taxon>
        <taxon>Bacillati</taxon>
        <taxon>Bacillota</taxon>
        <taxon>Tissierellia</taxon>
        <taxon>Tissierellales</taxon>
        <taxon>Peptoniphilaceae</taxon>
        <taxon>Anaerococcus</taxon>
    </lineage>
</organism>
<sequence length="67" mass="7540">PEADSEREDDRQPVGGLKPTYWPSASIDLLSLTGVNRRWKLVLHQPEIAVPQEEKEGGIDRVQLTFA</sequence>
<proteinExistence type="predicted"/>
<dbReference type="AlphaFoldDB" id="C2BDY5"/>
<evidence type="ECO:0000313" key="1">
    <source>
        <dbReference type="EMBL" id="EEI86881.1"/>
    </source>
</evidence>